<dbReference type="RefSeq" id="WP_149326509.1">
    <property type="nucleotide sequence ID" value="NZ_VTPY01000001.1"/>
</dbReference>
<evidence type="ECO:0000256" key="3">
    <source>
        <dbReference type="ARBA" id="ARBA00022475"/>
    </source>
</evidence>
<feature type="transmembrane region" description="Helical" evidence="7">
    <location>
        <begin position="388"/>
        <end position="409"/>
    </location>
</feature>
<comment type="subcellular location">
    <subcellularLocation>
        <location evidence="1">Cell membrane</location>
        <topology evidence="1">Multi-pass membrane protein</topology>
    </subcellularLocation>
</comment>
<evidence type="ECO:0000256" key="2">
    <source>
        <dbReference type="ARBA" id="ARBA00010792"/>
    </source>
</evidence>
<keyword evidence="5 7" id="KW-1133">Transmembrane helix</keyword>
<feature type="domain" description="Phosphatidic acid phosphatase type 2/haloperoxidase" evidence="8">
    <location>
        <begin position="318"/>
        <end position="430"/>
    </location>
</feature>
<evidence type="ECO:0000256" key="1">
    <source>
        <dbReference type="ARBA" id="ARBA00004651"/>
    </source>
</evidence>
<feature type="transmembrane region" description="Helical" evidence="7">
    <location>
        <begin position="141"/>
        <end position="164"/>
    </location>
</feature>
<dbReference type="InterPro" id="IPR036938">
    <property type="entry name" value="PAP2/HPO_sf"/>
</dbReference>
<dbReference type="CDD" id="cd03392">
    <property type="entry name" value="PAP2_like_2"/>
    <property type="match status" value="1"/>
</dbReference>
<feature type="transmembrane region" description="Helical" evidence="7">
    <location>
        <begin position="297"/>
        <end position="313"/>
    </location>
</feature>
<sequence length="467" mass="50554">MSPTEFLQQLAPTPETLLLLIAAIALVESLALIGLLLPGVVLITAVASLAGHQDMALTGLLLAAFVGAVLGDGISFALGYTQRERVSRIWPLSRHPEWLARGARFFQRYGGLSVFLGRFVGPVRPIVPLTAGMLHMAPRSFLWANLISAALWAPAYVLPGYLLGQTWQQLLDVPSGLEELLVVLALLIVALIVAFSWLRYQVSRSGRIYRLLARSARQRPLLRRLWLNQSWRGQGEVPLASWLLLIFSLGGLSGLTIAVIRQDGPFPIDLHVYALFTALIVPLLPEAGQLLAKVGDLAGILALVLPWGAWLLARGHLAAFVHIATGLGAIAVLNILGKALIARPRPDTPDYLLGSLAYPSAHASSAVVVYGLAAAFIASELPQQRRVWAYWLAIALILPMALSRLVIGVHWLTDLIGGGLLGLVVCALVRLAWQSKPRTPLSPCPWRLLSVTSLTLLSARVIWLPPI</sequence>
<evidence type="ECO:0000313" key="10">
    <source>
        <dbReference type="Proteomes" id="UP000486760"/>
    </source>
</evidence>
<dbReference type="InterPro" id="IPR032818">
    <property type="entry name" value="DedA-like"/>
</dbReference>
<dbReference type="AlphaFoldDB" id="A0A7V7KHH5"/>
<evidence type="ECO:0000256" key="6">
    <source>
        <dbReference type="ARBA" id="ARBA00023136"/>
    </source>
</evidence>
<name>A0A7V7KHH5_9GAMM</name>
<dbReference type="Pfam" id="PF01569">
    <property type="entry name" value="PAP2"/>
    <property type="match status" value="1"/>
</dbReference>
<protein>
    <submittedName>
        <fullName evidence="9">Phosphatase PAP2 family protein</fullName>
    </submittedName>
</protein>
<dbReference type="Proteomes" id="UP000486760">
    <property type="component" value="Unassembled WGS sequence"/>
</dbReference>
<dbReference type="SMART" id="SM00014">
    <property type="entry name" value="acidPPc"/>
    <property type="match status" value="1"/>
</dbReference>
<evidence type="ECO:0000259" key="8">
    <source>
        <dbReference type="SMART" id="SM00014"/>
    </source>
</evidence>
<comment type="caution">
    <text evidence="9">The sequence shown here is derived from an EMBL/GenBank/DDBJ whole genome shotgun (WGS) entry which is preliminary data.</text>
</comment>
<dbReference type="Pfam" id="PF09335">
    <property type="entry name" value="VTT_dom"/>
    <property type="match status" value="1"/>
</dbReference>
<feature type="transmembrane region" description="Helical" evidence="7">
    <location>
        <begin position="176"/>
        <end position="198"/>
    </location>
</feature>
<evidence type="ECO:0000256" key="7">
    <source>
        <dbReference type="SAM" id="Phobius"/>
    </source>
</evidence>
<dbReference type="SUPFAM" id="SSF48317">
    <property type="entry name" value="Acid phosphatase/Vanadium-dependent haloperoxidase"/>
    <property type="match status" value="1"/>
</dbReference>
<keyword evidence="3" id="KW-1003">Cell membrane</keyword>
<gene>
    <name evidence="9" type="ORF">F0A17_01175</name>
</gene>
<reference evidence="9 10" key="1">
    <citation type="submission" date="2019-08" db="EMBL/GenBank/DDBJ databases">
        <title>Bioinformatics analysis of the strain L3 and L5.</title>
        <authorList>
            <person name="Li X."/>
        </authorList>
    </citation>
    <scope>NUCLEOTIDE SEQUENCE [LARGE SCALE GENOMIC DNA]</scope>
    <source>
        <strain evidence="9 10">L5</strain>
    </source>
</reference>
<accession>A0A7V7KHH5</accession>
<proteinExistence type="inferred from homology"/>
<dbReference type="PANTHER" id="PTHR30353">
    <property type="entry name" value="INNER MEMBRANE PROTEIN DEDA-RELATED"/>
    <property type="match status" value="1"/>
</dbReference>
<keyword evidence="6 7" id="KW-0472">Membrane</keyword>
<dbReference type="GO" id="GO:0005886">
    <property type="term" value="C:plasma membrane"/>
    <property type="evidence" value="ECO:0007669"/>
    <property type="project" value="UniProtKB-SubCell"/>
</dbReference>
<keyword evidence="4 7" id="KW-0812">Transmembrane</keyword>
<dbReference type="InterPro" id="IPR032816">
    <property type="entry name" value="VTT_dom"/>
</dbReference>
<dbReference type="Gene3D" id="1.20.144.10">
    <property type="entry name" value="Phosphatidic acid phosphatase type 2/haloperoxidase"/>
    <property type="match status" value="1"/>
</dbReference>
<evidence type="ECO:0000256" key="4">
    <source>
        <dbReference type="ARBA" id="ARBA00022692"/>
    </source>
</evidence>
<keyword evidence="10" id="KW-1185">Reference proteome</keyword>
<feature type="transmembrane region" description="Helical" evidence="7">
    <location>
        <begin position="239"/>
        <end position="260"/>
    </location>
</feature>
<evidence type="ECO:0000256" key="5">
    <source>
        <dbReference type="ARBA" id="ARBA00022989"/>
    </source>
</evidence>
<organism evidence="9 10">
    <name type="scientific">Billgrantia pellis</name>
    <dbReference type="NCBI Taxonomy" id="2606936"/>
    <lineage>
        <taxon>Bacteria</taxon>
        <taxon>Pseudomonadati</taxon>
        <taxon>Pseudomonadota</taxon>
        <taxon>Gammaproteobacteria</taxon>
        <taxon>Oceanospirillales</taxon>
        <taxon>Halomonadaceae</taxon>
        <taxon>Billgrantia</taxon>
    </lineage>
</organism>
<feature type="transmembrane region" description="Helical" evidence="7">
    <location>
        <begin position="415"/>
        <end position="433"/>
    </location>
</feature>
<feature type="transmembrane region" description="Helical" evidence="7">
    <location>
        <begin position="320"/>
        <end position="341"/>
    </location>
</feature>
<comment type="similarity">
    <text evidence="2">Belongs to the DedA family.</text>
</comment>
<feature type="transmembrane region" description="Helical" evidence="7">
    <location>
        <begin position="56"/>
        <end position="81"/>
    </location>
</feature>
<dbReference type="InterPro" id="IPR000326">
    <property type="entry name" value="PAP2/HPO"/>
</dbReference>
<evidence type="ECO:0000313" key="9">
    <source>
        <dbReference type="EMBL" id="KAA0014297.1"/>
    </source>
</evidence>
<feature type="transmembrane region" description="Helical" evidence="7">
    <location>
        <begin position="17"/>
        <end position="50"/>
    </location>
</feature>
<dbReference type="EMBL" id="VTPY01000001">
    <property type="protein sequence ID" value="KAA0014297.1"/>
    <property type="molecule type" value="Genomic_DNA"/>
</dbReference>
<feature type="transmembrane region" description="Helical" evidence="7">
    <location>
        <begin position="361"/>
        <end position="381"/>
    </location>
</feature>
<dbReference type="PANTHER" id="PTHR30353:SF15">
    <property type="entry name" value="INNER MEMBRANE PROTEIN YABI"/>
    <property type="match status" value="1"/>
</dbReference>